<dbReference type="STRING" id="888268.A0A1E5UNG9"/>
<dbReference type="GO" id="GO:0020037">
    <property type="term" value="F:heme binding"/>
    <property type="evidence" value="ECO:0007669"/>
    <property type="project" value="InterPro"/>
</dbReference>
<evidence type="ECO:0000256" key="9">
    <source>
        <dbReference type="ARBA" id="ARBA00023033"/>
    </source>
</evidence>
<evidence type="ECO:0000256" key="11">
    <source>
        <dbReference type="SAM" id="MobiDB-lite"/>
    </source>
</evidence>
<sequence length="179" mass="19092">MAPPGLRSPGPGAPASGRTAAARDVVAPPAPGACALRAQGLRGTPYRLLAADVRENARLSREAVSRPLPLRCHDIAPRVAPFLCGLVREHEGRGRGASLSWFGLVPRVVVTDPGVARDVLANNFGHLEKPSFPALRLLAEGVAGLEGEKWVTPRRILNPAFHLKKLIGIDPLFFHSFPS</sequence>
<gene>
    <name evidence="12" type="ORF">BAE44_0024550</name>
</gene>
<proteinExistence type="inferred from homology"/>
<comment type="subcellular location">
    <subcellularLocation>
        <location evidence="1">Membrane</location>
    </subcellularLocation>
</comment>
<evidence type="ECO:0000256" key="7">
    <source>
        <dbReference type="ARBA" id="ARBA00023002"/>
    </source>
</evidence>
<dbReference type="PANTHER" id="PTHR24282:SF181">
    <property type="entry name" value="CYTOCHROME P450 CYP72A123"/>
    <property type="match status" value="1"/>
</dbReference>
<dbReference type="GO" id="GO:0006629">
    <property type="term" value="P:lipid metabolic process"/>
    <property type="evidence" value="ECO:0007669"/>
    <property type="project" value="UniProtKB-ARBA"/>
</dbReference>
<dbReference type="GO" id="GO:0004497">
    <property type="term" value="F:monooxygenase activity"/>
    <property type="evidence" value="ECO:0007669"/>
    <property type="project" value="UniProtKB-KW"/>
</dbReference>
<dbReference type="GO" id="GO:0016020">
    <property type="term" value="C:membrane"/>
    <property type="evidence" value="ECO:0007669"/>
    <property type="project" value="UniProtKB-SubCell"/>
</dbReference>
<keyword evidence="8" id="KW-0408">Iron</keyword>
<dbReference type="GO" id="GO:0005506">
    <property type="term" value="F:iron ion binding"/>
    <property type="evidence" value="ECO:0007669"/>
    <property type="project" value="InterPro"/>
</dbReference>
<reference evidence="12 13" key="1">
    <citation type="submission" date="2016-09" db="EMBL/GenBank/DDBJ databases">
        <title>The draft genome of Dichanthelium oligosanthes: A C3 panicoid grass species.</title>
        <authorList>
            <person name="Studer A.J."/>
            <person name="Schnable J.C."/>
            <person name="Brutnell T.P."/>
        </authorList>
    </citation>
    <scope>NUCLEOTIDE SEQUENCE [LARGE SCALE GENOMIC DNA]</scope>
    <source>
        <strain evidence="13">cv. Kellogg 1175</strain>
        <tissue evidence="12">Leaf</tissue>
    </source>
</reference>
<comment type="caution">
    <text evidence="12">The sequence shown here is derived from an EMBL/GenBank/DDBJ whole genome shotgun (WGS) entry which is preliminary data.</text>
</comment>
<dbReference type="Gene3D" id="1.10.630.10">
    <property type="entry name" value="Cytochrome P450"/>
    <property type="match status" value="1"/>
</dbReference>
<name>A0A1E5UNG9_9POAL</name>
<dbReference type="PANTHER" id="PTHR24282">
    <property type="entry name" value="CYTOCHROME P450 FAMILY MEMBER"/>
    <property type="match status" value="1"/>
</dbReference>
<organism evidence="12 13">
    <name type="scientific">Dichanthelium oligosanthes</name>
    <dbReference type="NCBI Taxonomy" id="888268"/>
    <lineage>
        <taxon>Eukaryota</taxon>
        <taxon>Viridiplantae</taxon>
        <taxon>Streptophyta</taxon>
        <taxon>Embryophyta</taxon>
        <taxon>Tracheophyta</taxon>
        <taxon>Spermatophyta</taxon>
        <taxon>Magnoliopsida</taxon>
        <taxon>Liliopsida</taxon>
        <taxon>Poales</taxon>
        <taxon>Poaceae</taxon>
        <taxon>PACMAD clade</taxon>
        <taxon>Panicoideae</taxon>
        <taxon>Panicodae</taxon>
        <taxon>Paniceae</taxon>
        <taxon>Dichantheliinae</taxon>
        <taxon>Dichanthelium</taxon>
    </lineage>
</organism>
<evidence type="ECO:0000256" key="1">
    <source>
        <dbReference type="ARBA" id="ARBA00004370"/>
    </source>
</evidence>
<dbReference type="OrthoDB" id="1934695at2759"/>
<accession>A0A1E5UNG9</accession>
<keyword evidence="3" id="KW-0349">Heme</keyword>
<feature type="region of interest" description="Disordered" evidence="11">
    <location>
        <begin position="1"/>
        <end position="22"/>
    </location>
</feature>
<keyword evidence="6" id="KW-1133">Transmembrane helix</keyword>
<evidence type="ECO:0000256" key="4">
    <source>
        <dbReference type="ARBA" id="ARBA00022692"/>
    </source>
</evidence>
<dbReference type="AlphaFoldDB" id="A0A1E5UNG9"/>
<comment type="similarity">
    <text evidence="2">Belongs to the cytochrome P450 family.</text>
</comment>
<dbReference type="InterPro" id="IPR036396">
    <property type="entry name" value="Cyt_P450_sf"/>
</dbReference>
<keyword evidence="10" id="KW-0472">Membrane</keyword>
<keyword evidence="7" id="KW-0560">Oxidoreductase</keyword>
<keyword evidence="13" id="KW-1185">Reference proteome</keyword>
<dbReference type="EMBL" id="LWDX02070065">
    <property type="protein sequence ID" value="OEL14430.1"/>
    <property type="molecule type" value="Genomic_DNA"/>
</dbReference>
<protein>
    <submittedName>
        <fullName evidence="12">Uncharacterized protein</fullName>
    </submittedName>
</protein>
<evidence type="ECO:0000256" key="2">
    <source>
        <dbReference type="ARBA" id="ARBA00010617"/>
    </source>
</evidence>
<dbReference type="GO" id="GO:0016705">
    <property type="term" value="F:oxidoreductase activity, acting on paired donors, with incorporation or reduction of molecular oxygen"/>
    <property type="evidence" value="ECO:0007669"/>
    <property type="project" value="InterPro"/>
</dbReference>
<evidence type="ECO:0000256" key="8">
    <source>
        <dbReference type="ARBA" id="ARBA00023004"/>
    </source>
</evidence>
<dbReference type="SUPFAM" id="SSF48264">
    <property type="entry name" value="Cytochrome P450"/>
    <property type="match status" value="1"/>
</dbReference>
<evidence type="ECO:0000256" key="3">
    <source>
        <dbReference type="ARBA" id="ARBA00022617"/>
    </source>
</evidence>
<evidence type="ECO:0000256" key="10">
    <source>
        <dbReference type="ARBA" id="ARBA00023136"/>
    </source>
</evidence>
<evidence type="ECO:0000313" key="12">
    <source>
        <dbReference type="EMBL" id="OEL14430.1"/>
    </source>
</evidence>
<dbReference type="Proteomes" id="UP000095767">
    <property type="component" value="Unassembled WGS sequence"/>
</dbReference>
<keyword evidence="4" id="KW-0812">Transmembrane</keyword>
<keyword evidence="9" id="KW-0503">Monooxygenase</keyword>
<evidence type="ECO:0000256" key="6">
    <source>
        <dbReference type="ARBA" id="ARBA00022989"/>
    </source>
</evidence>
<evidence type="ECO:0000256" key="5">
    <source>
        <dbReference type="ARBA" id="ARBA00022723"/>
    </source>
</evidence>
<keyword evidence="5" id="KW-0479">Metal-binding</keyword>
<dbReference type="InterPro" id="IPR050665">
    <property type="entry name" value="Cytochrome_P450_Monooxygen"/>
</dbReference>
<evidence type="ECO:0000313" key="13">
    <source>
        <dbReference type="Proteomes" id="UP000095767"/>
    </source>
</evidence>